<evidence type="ECO:0000313" key="2">
    <source>
        <dbReference type="EMBL" id="GIX84748.1"/>
    </source>
</evidence>
<dbReference type="PANTHER" id="PTHR24413">
    <property type="entry name" value="SPECKLE-TYPE POZ PROTEIN"/>
    <property type="match status" value="1"/>
</dbReference>
<dbReference type="InterPro" id="IPR000210">
    <property type="entry name" value="BTB/POZ_dom"/>
</dbReference>
<dbReference type="Proteomes" id="UP001054945">
    <property type="component" value="Unassembled WGS sequence"/>
</dbReference>
<evidence type="ECO:0000259" key="1">
    <source>
        <dbReference type="PROSITE" id="PS50097"/>
    </source>
</evidence>
<feature type="domain" description="BTB" evidence="1">
    <location>
        <begin position="119"/>
        <end position="186"/>
    </location>
</feature>
<comment type="caution">
    <text evidence="2">The sequence shown here is derived from an EMBL/GenBank/DDBJ whole genome shotgun (WGS) entry which is preliminary data.</text>
</comment>
<dbReference type="AlphaFoldDB" id="A0AAV4NJA2"/>
<organism evidence="2 3">
    <name type="scientific">Caerostris extrusa</name>
    <name type="common">Bark spider</name>
    <name type="synonym">Caerostris bankana</name>
    <dbReference type="NCBI Taxonomy" id="172846"/>
    <lineage>
        <taxon>Eukaryota</taxon>
        <taxon>Metazoa</taxon>
        <taxon>Ecdysozoa</taxon>
        <taxon>Arthropoda</taxon>
        <taxon>Chelicerata</taxon>
        <taxon>Arachnida</taxon>
        <taxon>Araneae</taxon>
        <taxon>Araneomorphae</taxon>
        <taxon>Entelegynae</taxon>
        <taxon>Araneoidea</taxon>
        <taxon>Araneidae</taxon>
        <taxon>Caerostris</taxon>
    </lineage>
</organism>
<proteinExistence type="predicted"/>
<name>A0AAV4NJA2_CAEEX</name>
<dbReference type="EMBL" id="BPLR01003449">
    <property type="protein sequence ID" value="GIX84748.1"/>
    <property type="molecule type" value="Genomic_DNA"/>
</dbReference>
<protein>
    <submittedName>
        <fullName evidence="2">TD and POZ domain-containing protein 4</fullName>
    </submittedName>
</protein>
<reference evidence="2 3" key="1">
    <citation type="submission" date="2021-06" db="EMBL/GenBank/DDBJ databases">
        <title>Caerostris extrusa draft genome.</title>
        <authorList>
            <person name="Kono N."/>
            <person name="Arakawa K."/>
        </authorList>
    </citation>
    <scope>NUCLEOTIDE SEQUENCE [LARGE SCALE GENOMIC DNA]</scope>
</reference>
<dbReference type="CDD" id="cd18186">
    <property type="entry name" value="BTB_POZ_ZBTB_KLHL-like"/>
    <property type="match status" value="1"/>
</dbReference>
<sequence length="260" mass="30423">MLTNEYQDTNLRSVVDTFILAHDEDIFVSDEWVSFTQSHPQLAMKTMLLKYDNKKKKNETVSSTDISTDCDFTDRNISTMVFTRTENNEEISSGLREELHDYQNILGDLSTLYDLQILCDVHLKTRTESFPTHKAILCARSFVFRAMFTSDMREKNSDCIKVEDLDDDIVHRFLAFLYTDSVKDLQWETAIKLYYAGDKYEIERLKAECSSFLKDNTSSFNVMELLLLADRHQDLGLKTFAEEYILRMDDYIFCSDEWGL</sequence>
<dbReference type="PROSITE" id="PS50097">
    <property type="entry name" value="BTB"/>
    <property type="match status" value="1"/>
</dbReference>
<accession>A0AAV4NJA2</accession>
<dbReference type="FunFam" id="3.30.710.10:FF:000159">
    <property type="entry name" value="Speckle-type POZ protein B"/>
    <property type="match status" value="1"/>
</dbReference>
<evidence type="ECO:0000313" key="3">
    <source>
        <dbReference type="Proteomes" id="UP001054945"/>
    </source>
</evidence>
<dbReference type="Gene3D" id="3.30.710.10">
    <property type="entry name" value="Potassium Channel Kv1.1, Chain A"/>
    <property type="match status" value="1"/>
</dbReference>
<dbReference type="Pfam" id="PF00651">
    <property type="entry name" value="BTB"/>
    <property type="match status" value="1"/>
</dbReference>
<gene>
    <name evidence="2" type="primary">Tdpoz4</name>
    <name evidence="2" type="ORF">CEXT_811811</name>
</gene>
<keyword evidence="3" id="KW-1185">Reference proteome</keyword>
<dbReference type="SUPFAM" id="SSF54695">
    <property type="entry name" value="POZ domain"/>
    <property type="match status" value="1"/>
</dbReference>
<dbReference type="InterPro" id="IPR011333">
    <property type="entry name" value="SKP1/BTB/POZ_sf"/>
</dbReference>
<dbReference type="SMART" id="SM00225">
    <property type="entry name" value="BTB"/>
    <property type="match status" value="1"/>
</dbReference>